<evidence type="ECO:0000313" key="2">
    <source>
        <dbReference type="EMBL" id="TGJ73841.1"/>
    </source>
</evidence>
<gene>
    <name evidence="2" type="ORF">EYR41_000914</name>
</gene>
<name>A0A8H2E8T7_ORBOL</name>
<accession>A0A8H2E8T7</accession>
<organism evidence="2 3">
    <name type="scientific">Orbilia oligospora</name>
    <name type="common">Nematode-trapping fungus</name>
    <name type="synonym">Arthrobotrys oligospora</name>
    <dbReference type="NCBI Taxonomy" id="2813651"/>
    <lineage>
        <taxon>Eukaryota</taxon>
        <taxon>Fungi</taxon>
        <taxon>Dikarya</taxon>
        <taxon>Ascomycota</taxon>
        <taxon>Pezizomycotina</taxon>
        <taxon>Orbiliomycetes</taxon>
        <taxon>Orbiliales</taxon>
        <taxon>Orbiliaceae</taxon>
        <taxon>Orbilia</taxon>
    </lineage>
</organism>
<dbReference type="EMBL" id="SOZJ01000001">
    <property type="protein sequence ID" value="TGJ73841.1"/>
    <property type="molecule type" value="Genomic_DNA"/>
</dbReference>
<reference evidence="2 3" key="1">
    <citation type="submission" date="2019-03" db="EMBL/GenBank/DDBJ databases">
        <title>Nematode-trapping fungi genome.</title>
        <authorList>
            <person name="Vidal-Diez De Ulzurrun G."/>
        </authorList>
    </citation>
    <scope>NUCLEOTIDE SEQUENCE [LARGE SCALE GENOMIC DNA]</scope>
    <source>
        <strain evidence="2 3">TWF154</strain>
    </source>
</reference>
<sequence length="104" mass="11424">MATPAGRCHWTNETKDNIEKEEQTSTAFARIRCQSHSTLPRMASCYTISLVMPDSIGVGEAPRRLGKRDFFFGDSRPHARSRVNLIGIVPATSEGIVSPHPTGI</sequence>
<dbReference type="AlphaFoldDB" id="A0A8H2E8T7"/>
<dbReference type="Proteomes" id="UP000297595">
    <property type="component" value="Unassembled WGS sequence"/>
</dbReference>
<protein>
    <submittedName>
        <fullName evidence="2">Uncharacterized protein</fullName>
    </submittedName>
</protein>
<evidence type="ECO:0000313" key="3">
    <source>
        <dbReference type="Proteomes" id="UP000297595"/>
    </source>
</evidence>
<comment type="caution">
    <text evidence="2">The sequence shown here is derived from an EMBL/GenBank/DDBJ whole genome shotgun (WGS) entry which is preliminary data.</text>
</comment>
<proteinExistence type="predicted"/>
<feature type="compositionally biased region" description="Basic and acidic residues" evidence="1">
    <location>
        <begin position="10"/>
        <end position="22"/>
    </location>
</feature>
<evidence type="ECO:0000256" key="1">
    <source>
        <dbReference type="SAM" id="MobiDB-lite"/>
    </source>
</evidence>
<feature type="region of interest" description="Disordered" evidence="1">
    <location>
        <begin position="1"/>
        <end position="22"/>
    </location>
</feature>